<evidence type="ECO:0000313" key="2">
    <source>
        <dbReference type="EMBL" id="GGL01486.1"/>
    </source>
</evidence>
<comment type="caution">
    <text evidence="2">The sequence shown here is derived from an EMBL/GenBank/DDBJ whole genome shotgun (WGS) entry which is preliminary data.</text>
</comment>
<protein>
    <submittedName>
        <fullName evidence="2">Uncharacterized protein</fullName>
    </submittedName>
</protein>
<reference evidence="2" key="2">
    <citation type="submission" date="2020-09" db="EMBL/GenBank/DDBJ databases">
        <authorList>
            <person name="Sun Q."/>
            <person name="Ohkuma M."/>
        </authorList>
    </citation>
    <scope>NUCLEOTIDE SEQUENCE</scope>
    <source>
        <strain evidence="2">JCM 13064</strain>
    </source>
</reference>
<reference evidence="2" key="1">
    <citation type="journal article" date="2014" name="Int. J. Syst. Evol. Microbiol.">
        <title>Complete genome sequence of Corynebacterium casei LMG S-19264T (=DSM 44701T), isolated from a smear-ripened cheese.</title>
        <authorList>
            <consortium name="US DOE Joint Genome Institute (JGI-PGF)"/>
            <person name="Walter F."/>
            <person name="Albersmeier A."/>
            <person name="Kalinowski J."/>
            <person name="Ruckert C."/>
        </authorList>
    </citation>
    <scope>NUCLEOTIDE SEQUENCE</scope>
    <source>
        <strain evidence="2">JCM 13064</strain>
    </source>
</reference>
<proteinExistence type="predicted"/>
<dbReference type="AlphaFoldDB" id="A0A917VN04"/>
<accession>A0A917VN04</accession>
<dbReference type="EMBL" id="BMNT01000028">
    <property type="protein sequence ID" value="GGL01486.1"/>
    <property type="molecule type" value="Genomic_DNA"/>
</dbReference>
<keyword evidence="3" id="KW-1185">Reference proteome</keyword>
<sequence length="76" mass="8632">MKAARGGPAARTAQACQTRGTADVRKRRQTLGKRAAWHRISEWHRGRALRVLTIAPCVNRHITPENRAKCREKCLM</sequence>
<dbReference type="Proteomes" id="UP000645217">
    <property type="component" value="Unassembled WGS sequence"/>
</dbReference>
<feature type="region of interest" description="Disordered" evidence="1">
    <location>
        <begin position="1"/>
        <end position="30"/>
    </location>
</feature>
<gene>
    <name evidence="2" type="ORF">GCM10007964_49470</name>
</gene>
<name>A0A917VN04_9ACTN</name>
<organism evidence="2 3">
    <name type="scientific">Sphaerisporangium melleum</name>
    <dbReference type="NCBI Taxonomy" id="321316"/>
    <lineage>
        <taxon>Bacteria</taxon>
        <taxon>Bacillati</taxon>
        <taxon>Actinomycetota</taxon>
        <taxon>Actinomycetes</taxon>
        <taxon>Streptosporangiales</taxon>
        <taxon>Streptosporangiaceae</taxon>
        <taxon>Sphaerisporangium</taxon>
    </lineage>
</organism>
<evidence type="ECO:0000256" key="1">
    <source>
        <dbReference type="SAM" id="MobiDB-lite"/>
    </source>
</evidence>
<evidence type="ECO:0000313" key="3">
    <source>
        <dbReference type="Proteomes" id="UP000645217"/>
    </source>
</evidence>